<dbReference type="EMBL" id="JAWDJX010000001">
    <property type="protein sequence ID" value="KAK3058453.1"/>
    <property type="molecule type" value="Genomic_DNA"/>
</dbReference>
<gene>
    <name evidence="2" type="ORF">LTR09_000017</name>
</gene>
<accession>A0AAJ0LWS6</accession>
<keyword evidence="3" id="KW-1185">Reference proteome</keyword>
<evidence type="ECO:0000313" key="2">
    <source>
        <dbReference type="EMBL" id="KAK3058453.1"/>
    </source>
</evidence>
<name>A0AAJ0LWS6_9PEZI</name>
<sequence>MELVPVRKARESKFSAGIDEDWFIPDRLRLANRFEGKLWVLDFEKEEVASLKALFVRMGVLRREISCHVTEETITEGACAAHPQITKELRAKAVYIALLAPDAPGQKRALALMETIQVYSASSLVLRRHVTVNGRKIFGEDERGRTVLQRSKSSACLYFSSESIAGGSLPWHFVCDSLLSFLEIAEERLPLLNSILHARDHTLIEDILERAGLFEGKVLPDHTTLVRKSNGTADGGRDKDEVPDETEESGLAITPTTRPDRDKERPHD</sequence>
<proteinExistence type="predicted"/>
<comment type="caution">
    <text evidence="2">The sequence shown here is derived from an EMBL/GenBank/DDBJ whole genome shotgun (WGS) entry which is preliminary data.</text>
</comment>
<organism evidence="2 3">
    <name type="scientific">Extremus antarcticus</name>
    <dbReference type="NCBI Taxonomy" id="702011"/>
    <lineage>
        <taxon>Eukaryota</taxon>
        <taxon>Fungi</taxon>
        <taxon>Dikarya</taxon>
        <taxon>Ascomycota</taxon>
        <taxon>Pezizomycotina</taxon>
        <taxon>Dothideomycetes</taxon>
        <taxon>Dothideomycetidae</taxon>
        <taxon>Mycosphaerellales</taxon>
        <taxon>Extremaceae</taxon>
        <taxon>Extremus</taxon>
    </lineage>
</organism>
<evidence type="ECO:0000256" key="1">
    <source>
        <dbReference type="SAM" id="MobiDB-lite"/>
    </source>
</evidence>
<protein>
    <submittedName>
        <fullName evidence="2">Uncharacterized protein</fullName>
    </submittedName>
</protein>
<feature type="region of interest" description="Disordered" evidence="1">
    <location>
        <begin position="225"/>
        <end position="268"/>
    </location>
</feature>
<feature type="compositionally biased region" description="Basic and acidic residues" evidence="1">
    <location>
        <begin position="258"/>
        <end position="268"/>
    </location>
</feature>
<dbReference type="Proteomes" id="UP001271007">
    <property type="component" value="Unassembled WGS sequence"/>
</dbReference>
<dbReference type="AlphaFoldDB" id="A0AAJ0LWS6"/>
<evidence type="ECO:0000313" key="3">
    <source>
        <dbReference type="Proteomes" id="UP001271007"/>
    </source>
</evidence>
<reference evidence="2" key="1">
    <citation type="submission" date="2023-04" db="EMBL/GenBank/DDBJ databases">
        <title>Black Yeasts Isolated from many extreme environments.</title>
        <authorList>
            <person name="Coleine C."/>
            <person name="Stajich J.E."/>
            <person name="Selbmann L."/>
        </authorList>
    </citation>
    <scope>NUCLEOTIDE SEQUENCE</scope>
    <source>
        <strain evidence="2">CCFEE 5312</strain>
    </source>
</reference>